<organism evidence="2 3">
    <name type="scientific">Leishmania panamensis</name>
    <dbReference type="NCBI Taxonomy" id="5679"/>
    <lineage>
        <taxon>Eukaryota</taxon>
        <taxon>Discoba</taxon>
        <taxon>Euglenozoa</taxon>
        <taxon>Kinetoplastea</taxon>
        <taxon>Metakinetoplastina</taxon>
        <taxon>Trypanosomatida</taxon>
        <taxon>Trypanosomatidae</taxon>
        <taxon>Leishmaniinae</taxon>
        <taxon>Leishmania</taxon>
        <taxon>Leishmania guyanensis species complex</taxon>
    </lineage>
</organism>
<dbReference type="AlphaFoldDB" id="A0A088S100"/>
<dbReference type="VEuPathDB" id="TriTrypDB:LPMP_342700"/>
<evidence type="ECO:0000256" key="1">
    <source>
        <dbReference type="SAM" id="MobiDB-lite"/>
    </source>
</evidence>
<dbReference type="PANTHER" id="PTHR23146">
    <property type="entry name" value="LEO1 PROTEIN"/>
    <property type="match status" value="1"/>
</dbReference>
<feature type="compositionally biased region" description="Acidic residues" evidence="1">
    <location>
        <begin position="429"/>
        <end position="443"/>
    </location>
</feature>
<dbReference type="GO" id="GO:1990269">
    <property type="term" value="F:RNA polymerase II C-terminal domain phosphoserine binding"/>
    <property type="evidence" value="ECO:0007669"/>
    <property type="project" value="TreeGrafter"/>
</dbReference>
<feature type="compositionally biased region" description="Basic and acidic residues" evidence="1">
    <location>
        <begin position="415"/>
        <end position="428"/>
    </location>
</feature>
<dbReference type="PANTHER" id="PTHR23146:SF0">
    <property type="entry name" value="RNA POLYMERASE-ASSOCIATED PROTEIN LEO1"/>
    <property type="match status" value="1"/>
</dbReference>
<dbReference type="GeneID" id="22578775"/>
<dbReference type="KEGG" id="lpan:LPMP_342700"/>
<keyword evidence="3" id="KW-1185">Reference proteome</keyword>
<feature type="region of interest" description="Disordered" evidence="1">
    <location>
        <begin position="391"/>
        <end position="473"/>
    </location>
</feature>
<dbReference type="GO" id="GO:0032968">
    <property type="term" value="P:positive regulation of transcription elongation by RNA polymerase II"/>
    <property type="evidence" value="ECO:0007669"/>
    <property type="project" value="TreeGrafter"/>
</dbReference>
<dbReference type="RefSeq" id="XP_010702696.1">
    <property type="nucleotide sequence ID" value="XM_010704394.1"/>
</dbReference>
<gene>
    <name evidence="2" type="ORF">LPMP_342700</name>
</gene>
<dbReference type="GO" id="GO:0016593">
    <property type="term" value="C:Cdc73/Paf1 complex"/>
    <property type="evidence" value="ECO:0007669"/>
    <property type="project" value="InterPro"/>
</dbReference>
<evidence type="ECO:0000313" key="3">
    <source>
        <dbReference type="Proteomes" id="UP000063063"/>
    </source>
</evidence>
<dbReference type="EMBL" id="CP009403">
    <property type="protein sequence ID" value="AIO01896.1"/>
    <property type="molecule type" value="Genomic_DNA"/>
</dbReference>
<reference evidence="2 3" key="1">
    <citation type="journal article" date="2015" name="Sci. Rep.">
        <title>The genome of Leishmania panamensis: insights into genomics of the L. (Viannia) subgenus.</title>
        <authorList>
            <person name="Llanes A."/>
            <person name="Restrepo C.M."/>
            <person name="Vecchio G.D."/>
            <person name="Anguizola F.J."/>
            <person name="Lleonart R."/>
        </authorList>
    </citation>
    <scope>NUCLEOTIDE SEQUENCE [LARGE SCALE GENOMIC DNA]</scope>
    <source>
        <strain evidence="2 3">MHOM/PA/94/PSC-1</strain>
    </source>
</reference>
<proteinExistence type="predicted"/>
<dbReference type="VEuPathDB" id="TriTrypDB:LPAL13_340033100"/>
<dbReference type="InterPro" id="IPR007149">
    <property type="entry name" value="Leo1"/>
</dbReference>
<dbReference type="eggNOG" id="ENOG502QW8K">
    <property type="taxonomic scope" value="Eukaryota"/>
</dbReference>
<feature type="compositionally biased region" description="Basic and acidic residues" evidence="1">
    <location>
        <begin position="461"/>
        <end position="473"/>
    </location>
</feature>
<protein>
    <submittedName>
        <fullName evidence="2">RNA polymerase-associated protein LEO1, putative</fullName>
    </submittedName>
</protein>
<accession>A0A088S100</accession>
<dbReference type="OrthoDB" id="20844at2759"/>
<dbReference type="Pfam" id="PF04004">
    <property type="entry name" value="Leo1"/>
    <property type="match status" value="1"/>
</dbReference>
<name>A0A088S100_LEIPA</name>
<dbReference type="Proteomes" id="UP000063063">
    <property type="component" value="Chromosome 34"/>
</dbReference>
<evidence type="ECO:0000313" key="2">
    <source>
        <dbReference type="EMBL" id="AIO01896.1"/>
    </source>
</evidence>
<dbReference type="GO" id="GO:0006368">
    <property type="term" value="P:transcription elongation by RNA polymerase II"/>
    <property type="evidence" value="ECO:0007669"/>
    <property type="project" value="InterPro"/>
</dbReference>
<sequence>MDPASHIPAATSPLAAATTKGFDEEDVLAHPGGAHVPATAALTIQALFGPIFQIEKVDRAAAKDPGLIDTRAILDDLFGGAIREDDLHLFQEERHAAEMLAREMKMNKDVVVYEEGARYFGSAGADVLRVDQHAPFTLLEGSLPERWDENRKRAATPSWLLDMPVIFPNRQTLHADPRPCDPSTCAYLESNKFMLYTPTNVMRWSVTDKGTSSNSRIVRWSDGTMTMHVGNDVLMLLPSQDSTLNLLGESLEVGKEGMEIEAVITSTVPAKHLTARLGEAASIEVALAQERRQREVESRHRNLPYTDFSMPPIDWAHPRKGRTIQEEYVREEYEVREREMKRRIKDGHPMTLAEQLQLEARLQDHVIGVSAEQLKAEREDQLRVAALKAAQRAANRGQKRSRLDRDLDLQGGIDSIHDMSGDPFLRDKEDDEGDGDEEVSDADSFERQLADMYARNNATEPTKKSAEKFKSERSDSRYNGLAAALRALLTHVPMNAEAFASVDGTLTFITMNDTLDEVVKSEVPKMLAEVAAELPTVNTQRVREELAALFPDEL</sequence>